<protein>
    <recommendedName>
        <fullName evidence="3">UPF0122 protein BEH84_06332</fullName>
    </recommendedName>
</protein>
<evidence type="ECO:0000313" key="8">
    <source>
        <dbReference type="Proteomes" id="UP000094869"/>
    </source>
</evidence>
<organism evidence="4 9">
    <name type="scientific">Eisenbergiella tayi</name>
    <dbReference type="NCBI Taxonomy" id="1432052"/>
    <lineage>
        <taxon>Bacteria</taxon>
        <taxon>Bacillati</taxon>
        <taxon>Bacillota</taxon>
        <taxon>Clostridia</taxon>
        <taxon>Lachnospirales</taxon>
        <taxon>Lachnospiraceae</taxon>
        <taxon>Eisenbergiella</taxon>
    </lineage>
</organism>
<keyword evidence="8" id="KW-1185">Reference proteome</keyword>
<dbReference type="Pfam" id="PF04297">
    <property type="entry name" value="UPF0122"/>
    <property type="match status" value="1"/>
</dbReference>
<evidence type="ECO:0000313" key="6">
    <source>
        <dbReference type="EMBL" id="ODR52824.1"/>
    </source>
</evidence>
<dbReference type="HAMAP" id="MF_00245">
    <property type="entry name" value="UPF0122"/>
    <property type="match status" value="1"/>
</dbReference>
<dbReference type="EMBL" id="MEHD01000028">
    <property type="protein sequence ID" value="ODR52824.1"/>
    <property type="molecule type" value="Genomic_DNA"/>
</dbReference>
<evidence type="ECO:0000256" key="2">
    <source>
        <dbReference type="ARBA" id="ARBA00024764"/>
    </source>
</evidence>
<dbReference type="Gene3D" id="1.10.10.10">
    <property type="entry name" value="Winged helix-like DNA-binding domain superfamily/Winged helix DNA-binding domain"/>
    <property type="match status" value="1"/>
</dbReference>
<sequence>MEKIVEQGLLYDFYGELLTEHQRHIYEDVVMNDMSLSEIAQEAGISRQGVHDLIKRCDKTLEEYESKLHLMERFRNIKEKLEQIKLLSSEEAVKKLADDILEEL</sequence>
<dbReference type="AlphaFoldDB" id="A0A1E3A0K9"/>
<keyword evidence="4" id="KW-0238">DNA-binding</keyword>
<dbReference type="RefSeq" id="WP_009256419.1">
    <property type="nucleotide sequence ID" value="NZ_BAABXS010000001.1"/>
</dbReference>
<dbReference type="NCBIfam" id="NF045758">
    <property type="entry name" value="YlxM"/>
    <property type="match status" value="1"/>
</dbReference>
<evidence type="ECO:0000256" key="3">
    <source>
        <dbReference type="HAMAP-Rule" id="MF_00245"/>
    </source>
</evidence>
<gene>
    <name evidence="4" type="ORF">BEH84_06332</name>
    <name evidence="5" type="ORF">BEI61_03787</name>
    <name evidence="6" type="ORF">BEI63_19285</name>
</gene>
<evidence type="ECO:0000313" key="9">
    <source>
        <dbReference type="Proteomes" id="UP000095003"/>
    </source>
</evidence>
<dbReference type="PATRIC" id="fig|1432052.3.peg.6990"/>
<dbReference type="SUPFAM" id="SSF88659">
    <property type="entry name" value="Sigma3 and sigma4 domains of RNA polymerase sigma factors"/>
    <property type="match status" value="1"/>
</dbReference>
<dbReference type="EMBL" id="MCGI01000010">
    <property type="protein sequence ID" value="ODM02189.1"/>
    <property type="molecule type" value="Genomic_DNA"/>
</dbReference>
<evidence type="ECO:0000313" key="4">
    <source>
        <dbReference type="EMBL" id="ODM02189.1"/>
    </source>
</evidence>
<reference evidence="7 9" key="1">
    <citation type="submission" date="2016-07" db="EMBL/GenBank/DDBJ databases">
        <title>Characterization of isolates of Eisenbergiella tayi derived from blood cultures, using whole genome sequencing.</title>
        <authorList>
            <person name="Burdz T."/>
            <person name="Wiebe D."/>
            <person name="Huynh C."/>
            <person name="Bernard K."/>
        </authorList>
    </citation>
    <scope>NUCLEOTIDE SEQUENCE [LARGE SCALE GENOMIC DNA]</scope>
    <source>
        <strain evidence="5 7">NML 110608</strain>
        <strain evidence="4 9">NML 120489</strain>
    </source>
</reference>
<name>A0A1E3A0K9_9FIRM</name>
<reference evidence="6 8" key="2">
    <citation type="submission" date="2016-08" db="EMBL/GenBank/DDBJ databases">
        <title>Characterization of Isolates of Eisenbergiella tayi Derived from Blood Cultures, Using Whole Genome Sequencing.</title>
        <authorList>
            <person name="Bernier A.-M."/>
            <person name="Burdz T."/>
            <person name="Wiebe D."/>
            <person name="Bernard K."/>
        </authorList>
    </citation>
    <scope>NUCLEOTIDE SEQUENCE [LARGE SCALE GENOMIC DNA]</scope>
    <source>
        <strain evidence="6 8">NML120146</strain>
    </source>
</reference>
<comment type="function">
    <text evidence="2 3">Might take part in the signal recognition particle (SRP) pathway. This is inferred from the conservation of its genetic proximity to ftsY/ffh. May be a regulatory protein.</text>
</comment>
<accession>A0A1E3A0K9</accession>
<evidence type="ECO:0000313" key="7">
    <source>
        <dbReference type="Proteomes" id="UP000094067"/>
    </source>
</evidence>
<evidence type="ECO:0000256" key="1">
    <source>
        <dbReference type="ARBA" id="ARBA00008720"/>
    </source>
</evidence>
<dbReference type="GeneID" id="93304301"/>
<dbReference type="InterPro" id="IPR036388">
    <property type="entry name" value="WH-like_DNA-bd_sf"/>
</dbReference>
<dbReference type="GO" id="GO:0003677">
    <property type="term" value="F:DNA binding"/>
    <property type="evidence" value="ECO:0007669"/>
    <property type="project" value="UniProtKB-KW"/>
</dbReference>
<comment type="caution">
    <text evidence="4">The sequence shown here is derived from an EMBL/GenBank/DDBJ whole genome shotgun (WGS) entry which is preliminary data.</text>
</comment>
<dbReference type="Proteomes" id="UP000095003">
    <property type="component" value="Unassembled WGS sequence"/>
</dbReference>
<dbReference type="Proteomes" id="UP000094067">
    <property type="component" value="Unassembled WGS sequence"/>
</dbReference>
<dbReference type="InterPro" id="IPR054831">
    <property type="entry name" value="UPF0122_fam_protein"/>
</dbReference>
<dbReference type="PANTHER" id="PTHR40083">
    <property type="entry name" value="UPF0122 PROTEIN CBO2450/CLC_2298"/>
    <property type="match status" value="1"/>
</dbReference>
<dbReference type="Proteomes" id="UP000094869">
    <property type="component" value="Unassembled WGS sequence"/>
</dbReference>
<dbReference type="EMBL" id="MCGH01000003">
    <property type="protein sequence ID" value="ODM02993.1"/>
    <property type="molecule type" value="Genomic_DNA"/>
</dbReference>
<evidence type="ECO:0000313" key="5">
    <source>
        <dbReference type="EMBL" id="ODM02993.1"/>
    </source>
</evidence>
<dbReference type="InterPro" id="IPR013324">
    <property type="entry name" value="RNA_pol_sigma_r3/r4-like"/>
</dbReference>
<dbReference type="PANTHER" id="PTHR40083:SF1">
    <property type="entry name" value="UPF0122 PROTEIN YLXM"/>
    <property type="match status" value="1"/>
</dbReference>
<comment type="similarity">
    <text evidence="1 3">Belongs to the UPF0122 family.</text>
</comment>
<proteinExistence type="inferred from homology"/>
<dbReference type="InterPro" id="IPR007394">
    <property type="entry name" value="UPF0122"/>
</dbReference>